<dbReference type="EMBL" id="LT962688">
    <property type="protein sequence ID" value="SOR26817.1"/>
    <property type="molecule type" value="Genomic_DNA"/>
</dbReference>
<gene>
    <name evidence="1" type="ORF">TK0001_0215</name>
</gene>
<evidence type="ECO:0000313" key="2">
    <source>
        <dbReference type="Proteomes" id="UP000233769"/>
    </source>
</evidence>
<reference evidence="2" key="1">
    <citation type="submission" date="2017-10" db="EMBL/GenBank/DDBJ databases">
        <authorList>
            <person name="Regsiter A."/>
            <person name="William W."/>
        </authorList>
    </citation>
    <scope>NUCLEOTIDE SEQUENCE [LARGE SCALE GENOMIC DNA]</scope>
</reference>
<proteinExistence type="predicted"/>
<dbReference type="Proteomes" id="UP000233769">
    <property type="component" value="Chromosome tk0001"/>
</dbReference>
<dbReference type="AlphaFoldDB" id="A0A2N9AHI6"/>
<accession>A0A2N9AHI6</accession>
<organism evidence="1 2">
    <name type="scientific">Methylorubrum extorquens</name>
    <name type="common">Methylobacterium dichloromethanicum</name>
    <name type="synonym">Methylobacterium extorquens</name>
    <dbReference type="NCBI Taxonomy" id="408"/>
    <lineage>
        <taxon>Bacteria</taxon>
        <taxon>Pseudomonadati</taxon>
        <taxon>Pseudomonadota</taxon>
        <taxon>Alphaproteobacteria</taxon>
        <taxon>Hyphomicrobiales</taxon>
        <taxon>Methylobacteriaceae</taxon>
        <taxon>Methylorubrum</taxon>
    </lineage>
</organism>
<name>A0A2N9AHI6_METEX</name>
<protein>
    <submittedName>
        <fullName evidence="1">Uncharacterized protein</fullName>
    </submittedName>
</protein>
<evidence type="ECO:0000313" key="1">
    <source>
        <dbReference type="EMBL" id="SOR26817.1"/>
    </source>
</evidence>
<sequence>MPSKREQVIEAVAALVKGALPKATHYRNEVKQRTIPANGYVNVDDGDPGDPDVTLNPTTWIYEHELPVEVAANATRTVSAEARLDTMLQAIGTAVATDRTLGGLCDYLQVGAASTEPLTAEGAPVSRLAVVAIVAVYGTTDPLN</sequence>